<gene>
    <name evidence="1" type="ORF">LTS18_001871</name>
</gene>
<dbReference type="EMBL" id="JAWDJW010000593">
    <property type="protein sequence ID" value="KAK3080395.1"/>
    <property type="molecule type" value="Genomic_DNA"/>
</dbReference>
<sequence>MRTSRIAQDSARLTGSLSSIGRPLRSTRAKKLQKFALATSTTASPQLRDQVGEESHLETDSDLSTAPSSPQESDDVAHIAVLNRDRKRKRKSEVATANKSIVVEEPVTTRTSPRDKDPEVAKASARTQKARRQPAKKLKLSDGIVKVEPPVNWEEVYDSTKEMRRNVVAPVDTMGCESLAEPTQPPKVQRFQTLVALMLSSQTKDTVTAVAMKRLQEELPGGLTVWAILAVESTILNALIGKVGFHNVKTKNIKRVAQILTDDFDSDIPSTIDGLTSLPGVGPKMAYLCMSSAWGRDEGIGVDVHVHRITNLWGWHKTNKPEETRASLEAWLPRDKWHDINHLLVGFGQTICTPVGRKCGECTLAEKGLCPSAVVAKTVKKRVKKEVITDADAGTEMIVKEEVVTEGEVKAEDVENRASVEDIEDIALPPAQT</sequence>
<dbReference type="Proteomes" id="UP001186974">
    <property type="component" value="Unassembled WGS sequence"/>
</dbReference>
<keyword evidence="2" id="KW-1185">Reference proteome</keyword>
<reference evidence="1" key="1">
    <citation type="submission" date="2024-09" db="EMBL/GenBank/DDBJ databases">
        <title>Black Yeasts Isolated from many extreme environments.</title>
        <authorList>
            <person name="Coleine C."/>
            <person name="Stajich J.E."/>
            <person name="Selbmann L."/>
        </authorList>
    </citation>
    <scope>NUCLEOTIDE SEQUENCE</scope>
    <source>
        <strain evidence="1">CCFEE 5737</strain>
    </source>
</reference>
<organism evidence="1 2">
    <name type="scientific">Coniosporium uncinatum</name>
    <dbReference type="NCBI Taxonomy" id="93489"/>
    <lineage>
        <taxon>Eukaryota</taxon>
        <taxon>Fungi</taxon>
        <taxon>Dikarya</taxon>
        <taxon>Ascomycota</taxon>
        <taxon>Pezizomycotina</taxon>
        <taxon>Dothideomycetes</taxon>
        <taxon>Dothideomycetes incertae sedis</taxon>
        <taxon>Coniosporium</taxon>
    </lineage>
</organism>
<evidence type="ECO:0000313" key="1">
    <source>
        <dbReference type="EMBL" id="KAK3080395.1"/>
    </source>
</evidence>
<evidence type="ECO:0000313" key="2">
    <source>
        <dbReference type="Proteomes" id="UP001186974"/>
    </source>
</evidence>
<accession>A0ACC3DUB8</accession>
<proteinExistence type="predicted"/>
<comment type="caution">
    <text evidence="1">The sequence shown here is derived from an EMBL/GenBank/DDBJ whole genome shotgun (WGS) entry which is preliminary data.</text>
</comment>
<protein>
    <submittedName>
        <fullName evidence="1">Uncharacterized protein</fullName>
    </submittedName>
</protein>
<name>A0ACC3DUB8_9PEZI</name>